<proteinExistence type="predicted"/>
<keyword evidence="2" id="KW-1185">Reference proteome</keyword>
<gene>
    <name evidence="1" type="ORF">RYS15_08410</name>
</gene>
<reference evidence="1 2" key="1">
    <citation type="submission" date="2023-10" db="EMBL/GenBank/DDBJ databases">
        <title>Characteristics and mechanism of a salt-tolerant marine origin heterotrophic nitrifying- aerobic denitrifying bacteria Marinobacter xestospongiae HN1.</title>
        <authorList>
            <person name="Qi R."/>
        </authorList>
    </citation>
    <scope>NUCLEOTIDE SEQUENCE [LARGE SCALE GENOMIC DNA]</scope>
    <source>
        <strain evidence="1 2">HN1</strain>
    </source>
</reference>
<protein>
    <submittedName>
        <fullName evidence="1">Uncharacterized protein</fullName>
    </submittedName>
</protein>
<dbReference type="RefSeq" id="WP_316973414.1">
    <property type="nucleotide sequence ID" value="NZ_JAWIIJ010000004.1"/>
</dbReference>
<organism evidence="1 2">
    <name type="scientific">Marinobacter xestospongiae</name>
    <dbReference type="NCBI Taxonomy" id="994319"/>
    <lineage>
        <taxon>Bacteria</taxon>
        <taxon>Pseudomonadati</taxon>
        <taxon>Pseudomonadota</taxon>
        <taxon>Gammaproteobacteria</taxon>
        <taxon>Pseudomonadales</taxon>
        <taxon>Marinobacteraceae</taxon>
        <taxon>Marinobacter</taxon>
    </lineage>
</organism>
<evidence type="ECO:0000313" key="1">
    <source>
        <dbReference type="EMBL" id="MDV2078705.1"/>
    </source>
</evidence>
<dbReference type="Proteomes" id="UP001269819">
    <property type="component" value="Unassembled WGS sequence"/>
</dbReference>
<comment type="caution">
    <text evidence="1">The sequence shown here is derived from an EMBL/GenBank/DDBJ whole genome shotgun (WGS) entry which is preliminary data.</text>
</comment>
<accession>A0ABU3VWP8</accession>
<sequence>MSQNFNFHELENSESGVVTVDGAEIQTFTYTITGPNILSVTVGTTGLMGGDSGHGGRTYLKLEDHGGTDMQIRDSNSSNFEDTSSIEIRLGGDAELDSTISLLEYAVKVLKSQVDYESGL</sequence>
<dbReference type="EMBL" id="JAWIIJ010000004">
    <property type="protein sequence ID" value="MDV2078705.1"/>
    <property type="molecule type" value="Genomic_DNA"/>
</dbReference>
<name>A0ABU3VWP8_9GAMM</name>
<evidence type="ECO:0000313" key="2">
    <source>
        <dbReference type="Proteomes" id="UP001269819"/>
    </source>
</evidence>